<dbReference type="RefSeq" id="WP_171441503.1">
    <property type="nucleotide sequence ID" value="NZ_JABFNS010000036.1"/>
</dbReference>
<evidence type="ECO:0000313" key="1">
    <source>
        <dbReference type="EMBL" id="NOJ79210.1"/>
    </source>
</evidence>
<evidence type="ECO:0000313" key="2">
    <source>
        <dbReference type="Proteomes" id="UP000533080"/>
    </source>
</evidence>
<reference evidence="1 2" key="1">
    <citation type="submission" date="2020-05" db="EMBL/GenBank/DDBJ databases">
        <authorList>
            <person name="Whitworth D."/>
        </authorList>
    </citation>
    <scope>NUCLEOTIDE SEQUENCE [LARGE SCALE GENOMIC DNA]</scope>
    <source>
        <strain evidence="1 2">AM005</strain>
    </source>
</reference>
<accession>A0A7Y4III4</accession>
<dbReference type="EMBL" id="JABFNT010000034">
    <property type="protein sequence ID" value="NOJ79210.1"/>
    <property type="molecule type" value="Genomic_DNA"/>
</dbReference>
<dbReference type="Proteomes" id="UP000533080">
    <property type="component" value="Unassembled WGS sequence"/>
</dbReference>
<comment type="caution">
    <text evidence="1">The sequence shown here is derived from an EMBL/GenBank/DDBJ whole genome shotgun (WGS) entry which is preliminary data.</text>
</comment>
<organism evidence="1 2">
    <name type="scientific">Myxococcus xanthus</name>
    <dbReference type="NCBI Taxonomy" id="34"/>
    <lineage>
        <taxon>Bacteria</taxon>
        <taxon>Pseudomonadati</taxon>
        <taxon>Myxococcota</taxon>
        <taxon>Myxococcia</taxon>
        <taxon>Myxococcales</taxon>
        <taxon>Cystobacterineae</taxon>
        <taxon>Myxococcaceae</taxon>
        <taxon>Myxococcus</taxon>
    </lineage>
</organism>
<name>A0A7Y4III4_MYXXA</name>
<proteinExistence type="predicted"/>
<dbReference type="AlphaFoldDB" id="A0A7Y4III4"/>
<sequence>MSIDTENLLRRLNEFDTLARAGSAIDGFPWESISPFASLWSQSWPSEVAEAIGDADDLAVALEEDCPPGGPQWIALALRDGSTVPRTPDDGGTNDVVLWPGSAVVSESLDAAPLLIVGGALTVEGWLRVNDGSTVVVAGGLKAHGVRCLGNLVVLGDIEVDFARAEGNGGIIFAQQLSCRLYDNPQLAVHARVVAESAVYERGGEKTRRSGTQGGSPESLLVEGLVQNEPGSGRAILAYDEIERRGVTKQPVFRGG</sequence>
<gene>
    <name evidence="1" type="ORF">HNV28_12800</name>
</gene>
<protein>
    <submittedName>
        <fullName evidence="1">Uncharacterized protein</fullName>
    </submittedName>
</protein>